<dbReference type="InterPro" id="IPR004843">
    <property type="entry name" value="Calcineurin-like_PHP"/>
</dbReference>
<dbReference type="InterPro" id="IPR029052">
    <property type="entry name" value="Metallo-depent_PP-like"/>
</dbReference>
<dbReference type="Pfam" id="PF00149">
    <property type="entry name" value="Metallophos"/>
    <property type="match status" value="1"/>
</dbReference>
<dbReference type="AlphaFoldDB" id="A0A7G7G8Y4"/>
<dbReference type="PANTHER" id="PTHR42850">
    <property type="entry name" value="METALLOPHOSPHOESTERASE"/>
    <property type="match status" value="1"/>
</dbReference>
<feature type="domain" description="Calcineurin-like phosphoesterase" evidence="1">
    <location>
        <begin position="2"/>
        <end position="191"/>
    </location>
</feature>
<dbReference type="RefSeq" id="WP_185270099.1">
    <property type="nucleotide sequence ID" value="NZ_CP055156.1"/>
</dbReference>
<name>A0A7G7G8Y4_9BACT</name>
<dbReference type="PANTHER" id="PTHR42850:SF4">
    <property type="entry name" value="ZINC-DEPENDENT ENDOPOLYPHOSPHATASE"/>
    <property type="match status" value="1"/>
</dbReference>
<dbReference type="GO" id="GO:0005737">
    <property type="term" value="C:cytoplasm"/>
    <property type="evidence" value="ECO:0007669"/>
    <property type="project" value="TreeGrafter"/>
</dbReference>
<evidence type="ECO:0000313" key="3">
    <source>
        <dbReference type="Proteomes" id="UP000515237"/>
    </source>
</evidence>
<dbReference type="InterPro" id="IPR050126">
    <property type="entry name" value="Ap4A_hydrolase"/>
</dbReference>
<keyword evidence="3" id="KW-1185">Reference proteome</keyword>
<dbReference type="GO" id="GO:0016791">
    <property type="term" value="F:phosphatase activity"/>
    <property type="evidence" value="ECO:0007669"/>
    <property type="project" value="TreeGrafter"/>
</dbReference>
<evidence type="ECO:0000259" key="1">
    <source>
        <dbReference type="Pfam" id="PF00149"/>
    </source>
</evidence>
<dbReference type="Proteomes" id="UP000515237">
    <property type="component" value="Chromosome"/>
</dbReference>
<dbReference type="Gene3D" id="3.60.21.10">
    <property type="match status" value="1"/>
</dbReference>
<reference evidence="2 3" key="1">
    <citation type="journal article" date="2018" name="Int. J. Syst. Evol. Microbiol.">
        <title>Adhaeribacter swui sp. nov., isolated from wet mud.</title>
        <authorList>
            <person name="Kim D.U."/>
            <person name="Kim K.W."/>
            <person name="Kang M.S."/>
            <person name="Kim J.Y."/>
            <person name="Jang J.H."/>
            <person name="Kim M.K."/>
        </authorList>
    </citation>
    <scope>NUCLEOTIDE SEQUENCE [LARGE SCALE GENOMIC DNA]</scope>
    <source>
        <strain evidence="2 3">KCTC 52873</strain>
    </source>
</reference>
<proteinExistence type="predicted"/>
<gene>
    <name evidence="2" type="ORF">HUW51_13140</name>
</gene>
<dbReference type="SUPFAM" id="SSF56300">
    <property type="entry name" value="Metallo-dependent phosphatases"/>
    <property type="match status" value="1"/>
</dbReference>
<dbReference type="EMBL" id="CP055156">
    <property type="protein sequence ID" value="QNF33618.1"/>
    <property type="molecule type" value="Genomic_DNA"/>
</dbReference>
<dbReference type="KEGG" id="aswu:HUW51_13140"/>
<accession>A0A7G7G8Y4</accession>
<evidence type="ECO:0000313" key="2">
    <source>
        <dbReference type="EMBL" id="QNF33618.1"/>
    </source>
</evidence>
<organism evidence="2 3">
    <name type="scientific">Adhaeribacter swui</name>
    <dbReference type="NCBI Taxonomy" id="2086471"/>
    <lineage>
        <taxon>Bacteria</taxon>
        <taxon>Pseudomonadati</taxon>
        <taxon>Bacteroidota</taxon>
        <taxon>Cytophagia</taxon>
        <taxon>Cytophagales</taxon>
        <taxon>Hymenobacteraceae</taxon>
        <taxon>Adhaeribacter</taxon>
    </lineage>
</organism>
<protein>
    <submittedName>
        <fullName evidence="2">Metallophosphoesterase</fullName>
    </submittedName>
</protein>
<sequence>MKRFVMSDSHGGYKAILQCLERCKFNPAQDQLFFIGDVVDGWSETKASIAYLLTIPNLVYLLGNHDQWAIKYYTGEFYETDSEYETELDAWLFQGGLATLKSYGVQTDMPPEHLQFLLKAKPYHITPDNILLVHAGFDPETPIQNTNTEYLIWNRNFIQKQYAAYHKNKSQLFAKELAPVPHYKEVYVGHTPTISLNKKQTLPLVMGNLILMDTGAAFTGCLSVMDMDTKEVWQSDKLMQLYPDELGRNGASWNGLKGGGSW</sequence>